<dbReference type="Proteomes" id="UP000241434">
    <property type="component" value="Unassembled WGS sequence"/>
</dbReference>
<name>A0A2P7Q2T6_9FIRM</name>
<reference evidence="2" key="1">
    <citation type="thesis" date="2015" institute="Rutgers" country="The State University of New Jersey, 14 College Farm Rd., New Brunswick, NJ, USA">
        <title>Ammonia toxicity in bacteria and its implications for treatment of and resource recovery from highly nitrogenous organic wastes.</title>
        <authorList>
            <person name="Luther A.K."/>
        </authorList>
    </citation>
    <scope>NUCLEOTIDE SEQUENCE</scope>
    <source>
        <strain evidence="2">RT-10B</strain>
    </source>
</reference>
<evidence type="ECO:0000313" key="2">
    <source>
        <dbReference type="EMBL" id="PSJ32284.1"/>
    </source>
</evidence>
<dbReference type="EMBL" id="JYGE01000001">
    <property type="protein sequence ID" value="PSJ32284.1"/>
    <property type="molecule type" value="Genomic_DNA"/>
</dbReference>
<keyword evidence="3" id="KW-1185">Reference proteome</keyword>
<evidence type="ECO:0000259" key="1">
    <source>
        <dbReference type="PROSITE" id="PS50943"/>
    </source>
</evidence>
<organism evidence="2 3">
    <name type="scientific">Peptostreptococcus russellii</name>
    <dbReference type="NCBI Taxonomy" id="215200"/>
    <lineage>
        <taxon>Bacteria</taxon>
        <taxon>Bacillati</taxon>
        <taxon>Bacillota</taxon>
        <taxon>Clostridia</taxon>
        <taxon>Peptostreptococcales</taxon>
        <taxon>Peptostreptococcaceae</taxon>
        <taxon>Peptostreptococcus</taxon>
    </lineage>
</organism>
<dbReference type="Gene3D" id="1.10.260.40">
    <property type="entry name" value="lambda repressor-like DNA-binding domains"/>
    <property type="match status" value="1"/>
</dbReference>
<dbReference type="InterPro" id="IPR010982">
    <property type="entry name" value="Lambda_DNA-bd_dom_sf"/>
</dbReference>
<dbReference type="OrthoDB" id="9785138at2"/>
<dbReference type="SUPFAM" id="SSF47413">
    <property type="entry name" value="lambda repressor-like DNA-binding domains"/>
    <property type="match status" value="1"/>
</dbReference>
<dbReference type="CDD" id="cd00093">
    <property type="entry name" value="HTH_XRE"/>
    <property type="match status" value="1"/>
</dbReference>
<proteinExistence type="predicted"/>
<dbReference type="Pfam" id="PF01381">
    <property type="entry name" value="HTH_3"/>
    <property type="match status" value="1"/>
</dbReference>
<comment type="caution">
    <text evidence="2">The sequence shown here is derived from an EMBL/GenBank/DDBJ whole genome shotgun (WGS) entry which is preliminary data.</text>
</comment>
<protein>
    <submittedName>
        <fullName evidence="2">Transcriptional regulator</fullName>
    </submittedName>
</protein>
<dbReference type="RefSeq" id="WP_106775902.1">
    <property type="nucleotide sequence ID" value="NZ_JBGGGQ010000002.1"/>
</dbReference>
<evidence type="ECO:0000313" key="3">
    <source>
        <dbReference type="Proteomes" id="UP000241434"/>
    </source>
</evidence>
<dbReference type="AlphaFoldDB" id="A0A2P7Q2T6"/>
<gene>
    <name evidence="2" type="ORF">UF10_00530</name>
</gene>
<dbReference type="InterPro" id="IPR001387">
    <property type="entry name" value="Cro/C1-type_HTH"/>
</dbReference>
<accession>A0A2P7Q2T6</accession>
<dbReference type="SMART" id="SM00530">
    <property type="entry name" value="HTH_XRE"/>
    <property type="match status" value="1"/>
</dbReference>
<dbReference type="PROSITE" id="PS50943">
    <property type="entry name" value="HTH_CROC1"/>
    <property type="match status" value="1"/>
</dbReference>
<dbReference type="GO" id="GO:0003677">
    <property type="term" value="F:DNA binding"/>
    <property type="evidence" value="ECO:0007669"/>
    <property type="project" value="InterPro"/>
</dbReference>
<feature type="domain" description="HTH cro/C1-type" evidence="1">
    <location>
        <begin position="7"/>
        <end position="61"/>
    </location>
</feature>
<sequence>MKIGHLLKKFRELRGLTQKKLGEKSNLDDVRIRQYELDIRSPKDDVLNNISSALDVRSEYFKEAQYPYSNEDIIRLLFKMEDSIPLSISSIIIDSKRDISLNGVFFLGEDIKVFNHALEEWRDMQNKHKAEEISTEEYESWKANWSYDE</sequence>